<dbReference type="InterPro" id="IPR036864">
    <property type="entry name" value="Zn2-C6_fun-type_DNA-bd_sf"/>
</dbReference>
<dbReference type="SUPFAM" id="SSF57701">
    <property type="entry name" value="Zn2/Cys6 DNA-binding domain"/>
    <property type="match status" value="1"/>
</dbReference>
<keyword evidence="3" id="KW-1185">Reference proteome</keyword>
<evidence type="ECO:0000313" key="2">
    <source>
        <dbReference type="EMBL" id="EMD41233.1"/>
    </source>
</evidence>
<organism evidence="2 3">
    <name type="scientific">Ceriporiopsis subvermispora (strain B)</name>
    <name type="common">White-rot fungus</name>
    <name type="synonym">Gelatoporia subvermispora</name>
    <dbReference type="NCBI Taxonomy" id="914234"/>
    <lineage>
        <taxon>Eukaryota</taxon>
        <taxon>Fungi</taxon>
        <taxon>Dikarya</taxon>
        <taxon>Basidiomycota</taxon>
        <taxon>Agaricomycotina</taxon>
        <taxon>Agaricomycetes</taxon>
        <taxon>Polyporales</taxon>
        <taxon>Gelatoporiaceae</taxon>
        <taxon>Gelatoporia</taxon>
    </lineage>
</organism>
<evidence type="ECO:0008006" key="4">
    <source>
        <dbReference type="Google" id="ProtNLM"/>
    </source>
</evidence>
<gene>
    <name evidence="2" type="ORF">CERSUDRAFT_89809</name>
</gene>
<dbReference type="Proteomes" id="UP000016930">
    <property type="component" value="Unassembled WGS sequence"/>
</dbReference>
<feature type="region of interest" description="Disordered" evidence="1">
    <location>
        <begin position="175"/>
        <end position="199"/>
    </location>
</feature>
<dbReference type="HOGENOM" id="CLU_485696_0_0_1"/>
<feature type="region of interest" description="Disordered" evidence="1">
    <location>
        <begin position="399"/>
        <end position="428"/>
    </location>
</feature>
<evidence type="ECO:0000256" key="1">
    <source>
        <dbReference type="SAM" id="MobiDB-lite"/>
    </source>
</evidence>
<feature type="compositionally biased region" description="Basic and acidic residues" evidence="1">
    <location>
        <begin position="175"/>
        <end position="193"/>
    </location>
</feature>
<name>M2QVU6_CERS8</name>
<evidence type="ECO:0000313" key="3">
    <source>
        <dbReference type="Proteomes" id="UP000016930"/>
    </source>
</evidence>
<feature type="compositionally biased region" description="Acidic residues" evidence="1">
    <location>
        <begin position="399"/>
        <end position="411"/>
    </location>
</feature>
<proteinExistence type="predicted"/>
<dbReference type="AlphaFoldDB" id="M2QVU6"/>
<dbReference type="EMBL" id="KB445791">
    <property type="protein sequence ID" value="EMD41233.1"/>
    <property type="molecule type" value="Genomic_DNA"/>
</dbReference>
<reference evidence="2 3" key="1">
    <citation type="journal article" date="2012" name="Proc. Natl. Acad. Sci. U.S.A.">
        <title>Comparative genomics of Ceriporiopsis subvermispora and Phanerochaete chrysosporium provide insight into selective ligninolysis.</title>
        <authorList>
            <person name="Fernandez-Fueyo E."/>
            <person name="Ruiz-Duenas F.J."/>
            <person name="Ferreira P."/>
            <person name="Floudas D."/>
            <person name="Hibbett D.S."/>
            <person name="Canessa P."/>
            <person name="Larrondo L.F."/>
            <person name="James T.Y."/>
            <person name="Seelenfreund D."/>
            <person name="Lobos S."/>
            <person name="Polanco R."/>
            <person name="Tello M."/>
            <person name="Honda Y."/>
            <person name="Watanabe T."/>
            <person name="Watanabe T."/>
            <person name="Ryu J.S."/>
            <person name="Kubicek C.P."/>
            <person name="Schmoll M."/>
            <person name="Gaskell J."/>
            <person name="Hammel K.E."/>
            <person name="St John F.J."/>
            <person name="Vanden Wymelenberg A."/>
            <person name="Sabat G."/>
            <person name="Splinter BonDurant S."/>
            <person name="Syed K."/>
            <person name="Yadav J.S."/>
            <person name="Doddapaneni H."/>
            <person name="Subramanian V."/>
            <person name="Lavin J.L."/>
            <person name="Oguiza J.A."/>
            <person name="Perez G."/>
            <person name="Pisabarro A.G."/>
            <person name="Ramirez L."/>
            <person name="Santoyo F."/>
            <person name="Master E."/>
            <person name="Coutinho P.M."/>
            <person name="Henrissat B."/>
            <person name="Lombard V."/>
            <person name="Magnuson J.K."/>
            <person name="Kuees U."/>
            <person name="Hori C."/>
            <person name="Igarashi K."/>
            <person name="Samejima M."/>
            <person name="Held B.W."/>
            <person name="Barry K.W."/>
            <person name="LaButti K.M."/>
            <person name="Lapidus A."/>
            <person name="Lindquist E.A."/>
            <person name="Lucas S.M."/>
            <person name="Riley R."/>
            <person name="Salamov A.A."/>
            <person name="Hoffmeister D."/>
            <person name="Schwenk D."/>
            <person name="Hadar Y."/>
            <person name="Yarden O."/>
            <person name="de Vries R.P."/>
            <person name="Wiebenga A."/>
            <person name="Stenlid J."/>
            <person name="Eastwood D."/>
            <person name="Grigoriev I.V."/>
            <person name="Berka R.M."/>
            <person name="Blanchette R.A."/>
            <person name="Kersten P."/>
            <person name="Martinez A.T."/>
            <person name="Vicuna R."/>
            <person name="Cullen D."/>
        </authorList>
    </citation>
    <scope>NUCLEOTIDE SEQUENCE [LARGE SCALE GENOMIC DNA]</scope>
    <source>
        <strain evidence="2 3">B</strain>
    </source>
</reference>
<dbReference type="GO" id="GO:0008270">
    <property type="term" value="F:zinc ion binding"/>
    <property type="evidence" value="ECO:0007669"/>
    <property type="project" value="InterPro"/>
</dbReference>
<dbReference type="GO" id="GO:0000981">
    <property type="term" value="F:DNA-binding transcription factor activity, RNA polymerase II-specific"/>
    <property type="evidence" value="ECO:0007669"/>
    <property type="project" value="InterPro"/>
</dbReference>
<accession>M2QVU6</accession>
<protein>
    <recommendedName>
        <fullName evidence="4">Zn(2)-C6 fungal-type domain-containing protein</fullName>
    </recommendedName>
</protein>
<sequence length="561" mass="62509">MHRTSSTHLSQELDHDLIPPFFHQEAAPHVLERFNESYLEGYDQSQPLYEPATHQFGFEPWLTDSRILPATTYGGHDGPYTPDAYAGQPETGFGRTLYDAAFRPPSLLHQPNFASSPDLQTSNVDIGSHLPGFHPRARWDRPASVGEMPYGYNPTVEHLHGNLAQLATLTSMNPSREDSVTHRQDGWGGHQDHPTPVSAEYFSGFHPGDPFASNRLLGGSVVEDTVYGLPIDQRVLTNHTTNRDIPKEDLGQQTESFAYENVFEPVQTLLAQVPQSVQAQTHLMPPVSYDAWRYARDQPDPARPIALPASASHGECVAGVPCDHHHANETPQVTTLGKRQAEEVEEQTQPYDLIHIRLDGPFHEIQVLDVDSTYPLYPVRFVNTFPEHYETTSASADVDFENATEASEDAPGELTDTETASDTTAPETPLAESVVEPAEQDQQAEFEFIRGVIVPDERRADLVSAKFPVLPACPVCKAKHTKCVRTSLTGICVRCAKLDEQTRCFDPKAEIKWRVALACTECNKAKRNCDHDFLDGCRTQCRLCKELNKDCKYMVGIVQEA</sequence>
<feature type="compositionally biased region" description="Polar residues" evidence="1">
    <location>
        <begin position="417"/>
        <end position="426"/>
    </location>
</feature>